<comment type="similarity">
    <text evidence="2">Belongs to the pterin-4-alpha-carbinolamine dehydratase family.</text>
</comment>
<dbReference type="InterPro" id="IPR036428">
    <property type="entry name" value="PCD_sf"/>
</dbReference>
<keyword evidence="4 5" id="KW-0456">Lyase</keyword>
<dbReference type="GO" id="GO:0006729">
    <property type="term" value="P:tetrahydrobiopterin biosynthetic process"/>
    <property type="evidence" value="ECO:0007669"/>
    <property type="project" value="InterPro"/>
</dbReference>
<dbReference type="Gene3D" id="3.30.1360.20">
    <property type="entry name" value="Transcriptional coactivator/pterin dehydratase"/>
    <property type="match status" value="1"/>
</dbReference>
<dbReference type="AlphaFoldDB" id="A0A8J6TEJ6"/>
<comment type="caution">
    <text evidence="5">The sequence shown here is derived from an EMBL/GenBank/DDBJ whole genome shotgun (WGS) entry which is preliminary data.</text>
</comment>
<dbReference type="GO" id="GO:0008124">
    <property type="term" value="F:4-alpha-hydroxytetrahydrobiopterin dehydratase activity"/>
    <property type="evidence" value="ECO:0007669"/>
    <property type="project" value="UniProtKB-EC"/>
</dbReference>
<dbReference type="EC" id="4.2.1.96" evidence="3"/>
<dbReference type="EMBL" id="JACNJN010000074">
    <property type="protein sequence ID" value="MBC8334648.1"/>
    <property type="molecule type" value="Genomic_DNA"/>
</dbReference>
<dbReference type="Pfam" id="PF01329">
    <property type="entry name" value="Pterin_4a"/>
    <property type="match status" value="1"/>
</dbReference>
<proteinExistence type="inferred from homology"/>
<protein>
    <recommendedName>
        <fullName evidence="3">4a-hydroxytetrahydrobiopterin dehydratase</fullName>
        <ecNumber evidence="3">4.2.1.96</ecNumber>
    </recommendedName>
</protein>
<dbReference type="PANTHER" id="PTHR42805">
    <property type="entry name" value="PTERIN-4-ALPHA-CARBINOLAMINE DEHYDRATASE-RELATED"/>
    <property type="match status" value="1"/>
</dbReference>
<dbReference type="InterPro" id="IPR001533">
    <property type="entry name" value="Pterin_deHydtase"/>
</dbReference>
<reference evidence="5 6" key="1">
    <citation type="submission" date="2020-08" db="EMBL/GenBank/DDBJ databases">
        <title>Bridging the membrane lipid divide: bacteria of the FCB group superphylum have the potential to synthesize archaeal ether lipids.</title>
        <authorList>
            <person name="Villanueva L."/>
            <person name="Von Meijenfeldt F.A.B."/>
            <person name="Westbye A.B."/>
            <person name="Yadav S."/>
            <person name="Hopmans E.C."/>
            <person name="Dutilh B.E."/>
            <person name="Sinninghe Damste J.S."/>
        </authorList>
    </citation>
    <scope>NUCLEOTIDE SEQUENCE [LARGE SCALE GENOMIC DNA]</scope>
    <source>
        <strain evidence="5">NIOZ-UU36</strain>
    </source>
</reference>
<evidence type="ECO:0000313" key="5">
    <source>
        <dbReference type="EMBL" id="MBC8334648.1"/>
    </source>
</evidence>
<organism evidence="5 6">
    <name type="scientific">Candidatus Desulfolinea nitratireducens</name>
    <dbReference type="NCBI Taxonomy" id="2841698"/>
    <lineage>
        <taxon>Bacteria</taxon>
        <taxon>Bacillati</taxon>
        <taxon>Chloroflexota</taxon>
        <taxon>Anaerolineae</taxon>
        <taxon>Anaerolineales</taxon>
        <taxon>Anaerolineales incertae sedis</taxon>
        <taxon>Candidatus Desulfolinea</taxon>
    </lineage>
</organism>
<dbReference type="InterPro" id="IPR050376">
    <property type="entry name" value="Pterin-4-alpha-carb_dehyd"/>
</dbReference>
<dbReference type="SUPFAM" id="SSF55248">
    <property type="entry name" value="PCD-like"/>
    <property type="match status" value="1"/>
</dbReference>
<dbReference type="PANTHER" id="PTHR42805:SF1">
    <property type="entry name" value="PTERIN-4-ALPHA-CARBINOLAMINE DEHYDRATASE-RELATED"/>
    <property type="match status" value="1"/>
</dbReference>
<evidence type="ECO:0000313" key="6">
    <source>
        <dbReference type="Proteomes" id="UP000614469"/>
    </source>
</evidence>
<accession>A0A8J6TEJ6</accession>
<dbReference type="CDD" id="cd00913">
    <property type="entry name" value="PCD_DCoH_subfamily_a"/>
    <property type="match status" value="1"/>
</dbReference>
<dbReference type="NCBIfam" id="NF002016">
    <property type="entry name" value="PRK00823.1-1"/>
    <property type="match status" value="1"/>
</dbReference>
<gene>
    <name evidence="5" type="ORF">H8E29_05240</name>
</gene>
<evidence type="ECO:0000256" key="2">
    <source>
        <dbReference type="ARBA" id="ARBA00006472"/>
    </source>
</evidence>
<name>A0A8J6TEJ6_9CHLR</name>
<sequence>MKKLNEFSCVACHGDTPTLPSLEIAMLLPEVPDWQLIEVDGVQRLERSFSFKNFRNALEFTNRVGEEAEREGHHPRIITEWGSVKIQWWTYAINGLHKNDFIMAAKTDSL</sequence>
<comment type="catalytic activity">
    <reaction evidence="1">
        <text>(4aS,6R)-4a-hydroxy-L-erythro-5,6,7,8-tetrahydrobiopterin = (6R)-L-erythro-6,7-dihydrobiopterin + H2O</text>
        <dbReference type="Rhea" id="RHEA:11920"/>
        <dbReference type="ChEBI" id="CHEBI:15377"/>
        <dbReference type="ChEBI" id="CHEBI:15642"/>
        <dbReference type="ChEBI" id="CHEBI:43120"/>
        <dbReference type="EC" id="4.2.1.96"/>
    </reaction>
</comment>
<dbReference type="Proteomes" id="UP000614469">
    <property type="component" value="Unassembled WGS sequence"/>
</dbReference>
<evidence type="ECO:0000256" key="3">
    <source>
        <dbReference type="ARBA" id="ARBA00013252"/>
    </source>
</evidence>
<evidence type="ECO:0000256" key="1">
    <source>
        <dbReference type="ARBA" id="ARBA00001554"/>
    </source>
</evidence>
<evidence type="ECO:0000256" key="4">
    <source>
        <dbReference type="ARBA" id="ARBA00023239"/>
    </source>
</evidence>